<dbReference type="EMBL" id="MQUB01000001">
    <property type="protein sequence ID" value="PQB04538.1"/>
    <property type="molecule type" value="Genomic_DNA"/>
</dbReference>
<accession>A0A2S7KPN1</accession>
<dbReference type="InterPro" id="IPR027417">
    <property type="entry name" value="P-loop_NTPase"/>
</dbReference>
<dbReference type="SUPFAM" id="SSF52540">
    <property type="entry name" value="P-loop containing nucleoside triphosphate hydrolases"/>
    <property type="match status" value="1"/>
</dbReference>
<name>A0A2S7KPN1_9FLAO</name>
<dbReference type="Proteomes" id="UP000239800">
    <property type="component" value="Unassembled WGS sequence"/>
</dbReference>
<dbReference type="Pfam" id="PF13521">
    <property type="entry name" value="AAA_28"/>
    <property type="match status" value="1"/>
</dbReference>
<dbReference type="Gene3D" id="3.40.50.300">
    <property type="entry name" value="P-loop containing nucleotide triphosphate hydrolases"/>
    <property type="match status" value="1"/>
</dbReference>
<evidence type="ECO:0000259" key="1">
    <source>
        <dbReference type="Pfam" id="PF13521"/>
    </source>
</evidence>
<dbReference type="InterPro" id="IPR038727">
    <property type="entry name" value="NadR/Ttd14_AAA_dom"/>
</dbReference>
<comment type="caution">
    <text evidence="2">The sequence shown here is derived from an EMBL/GenBank/DDBJ whole genome shotgun (WGS) entry which is preliminary data.</text>
</comment>
<protein>
    <submittedName>
        <fullName evidence="2">ATPase</fullName>
    </submittedName>
</protein>
<sequence length="177" mass="20426">MPERIVITGGPGSGKTSLINALGDSGYSFLPEVSREVTETAQRAGIDQLFLKDPIQFSQALLEARIEQFHLGQDWKSNYLFYDRGIPDVMAYLDYLGSPYSPHFKELSQSHRYDRILLLPPWPEIYIQDQQRYESFDQSQSIHDHLVKVYKKLGYQSVEIPRGSVDQRVEFVKDLLL</sequence>
<evidence type="ECO:0000313" key="3">
    <source>
        <dbReference type="Proteomes" id="UP000239800"/>
    </source>
</evidence>
<feature type="domain" description="NadR/Ttd14 AAA" evidence="1">
    <location>
        <begin position="4"/>
        <end position="168"/>
    </location>
</feature>
<dbReference type="AlphaFoldDB" id="A0A2S7KPN1"/>
<keyword evidence="3" id="KW-1185">Reference proteome</keyword>
<evidence type="ECO:0000313" key="2">
    <source>
        <dbReference type="EMBL" id="PQB04538.1"/>
    </source>
</evidence>
<gene>
    <name evidence="2" type="ORF">BST85_06200</name>
</gene>
<dbReference type="OrthoDB" id="5638848at2"/>
<reference evidence="2 3" key="1">
    <citation type="submission" date="2016-11" db="EMBL/GenBank/DDBJ databases">
        <title>Trade-off between light-utilization and light-protection in marine flavobacteria.</title>
        <authorList>
            <person name="Kumagai Y."/>
        </authorList>
    </citation>
    <scope>NUCLEOTIDE SEQUENCE [LARGE SCALE GENOMIC DNA]</scope>
    <source>
        <strain evidence="2 3">NBRC 107741</strain>
    </source>
</reference>
<proteinExistence type="predicted"/>
<dbReference type="RefSeq" id="WP_104812463.1">
    <property type="nucleotide sequence ID" value="NZ_MQUB01000001.1"/>
</dbReference>
<organism evidence="2 3">
    <name type="scientific">Aureitalea marina</name>
    <dbReference type="NCBI Taxonomy" id="930804"/>
    <lineage>
        <taxon>Bacteria</taxon>
        <taxon>Pseudomonadati</taxon>
        <taxon>Bacteroidota</taxon>
        <taxon>Flavobacteriia</taxon>
        <taxon>Flavobacteriales</taxon>
        <taxon>Flavobacteriaceae</taxon>
        <taxon>Aureitalea</taxon>
    </lineage>
</organism>